<dbReference type="Proteomes" id="UP000317238">
    <property type="component" value="Unassembled WGS sequence"/>
</dbReference>
<organism evidence="4 5">
    <name type="scientific">Crateriforma conspicua</name>
    <dbReference type="NCBI Taxonomy" id="2527996"/>
    <lineage>
        <taxon>Bacteria</taxon>
        <taxon>Pseudomonadati</taxon>
        <taxon>Planctomycetota</taxon>
        <taxon>Planctomycetia</taxon>
        <taxon>Planctomycetales</taxon>
        <taxon>Planctomycetaceae</taxon>
        <taxon>Crateriforma</taxon>
    </lineage>
</organism>
<feature type="transmembrane region" description="Helical" evidence="2">
    <location>
        <begin position="196"/>
        <end position="214"/>
    </location>
</feature>
<evidence type="ECO:0000313" key="5">
    <source>
        <dbReference type="Proteomes" id="UP000317238"/>
    </source>
</evidence>
<evidence type="ECO:0000259" key="3">
    <source>
        <dbReference type="Pfam" id="PF13386"/>
    </source>
</evidence>
<dbReference type="PANTHER" id="PTHR42208">
    <property type="entry name" value="HEAVY METAL TRANSPORTER-RELATED"/>
    <property type="match status" value="1"/>
</dbReference>
<sequence>MTAFLAATVLASVLGSLHCVGMCGPLAIWATDGRSRGASLVAYHLGRLTTYLSAGLMAGLLGSAITIGGDVAGFQMLASKLAGMLLIGMGLWRIFGLLPRNRLTGTREIKPSKIAGLLAKAKPVLASRGPIGKAYLGGLLTTWLPCGWLYLFVLMAAGAGTVPGAMATMTAFWIGTLPALTAVVVGAGTLMNRSRVVMPMLAAVLLVLTGLYTATGRASADLASIQPPRLGDQPSAQQVWSATNDEPLPCCHPEP</sequence>
<proteinExistence type="predicted"/>
<dbReference type="PANTHER" id="PTHR42208:SF1">
    <property type="entry name" value="HEAVY METAL TRANSPORTER"/>
    <property type="match status" value="1"/>
</dbReference>
<feature type="domain" description="Urease accessory protein UreH-like transmembrane" evidence="3">
    <location>
        <begin position="9"/>
        <end position="212"/>
    </location>
</feature>
<feature type="transmembrane region" description="Helical" evidence="2">
    <location>
        <begin position="43"/>
        <end position="65"/>
    </location>
</feature>
<comment type="caution">
    <text evidence="4">The sequence shown here is derived from an EMBL/GenBank/DDBJ whole genome shotgun (WGS) entry which is preliminary data.</text>
</comment>
<evidence type="ECO:0000256" key="2">
    <source>
        <dbReference type="SAM" id="Phobius"/>
    </source>
</evidence>
<dbReference type="OrthoDB" id="9800141at2"/>
<name>A0A5C5Y6H0_9PLAN</name>
<feature type="transmembrane region" description="Helical" evidence="2">
    <location>
        <begin position="134"/>
        <end position="159"/>
    </location>
</feature>
<feature type="compositionally biased region" description="Polar residues" evidence="1">
    <location>
        <begin position="234"/>
        <end position="244"/>
    </location>
</feature>
<dbReference type="RefSeq" id="WP_145302499.1">
    <property type="nucleotide sequence ID" value="NZ_CP036319.1"/>
</dbReference>
<feature type="region of interest" description="Disordered" evidence="1">
    <location>
        <begin position="225"/>
        <end position="255"/>
    </location>
</feature>
<keyword evidence="2" id="KW-0472">Membrane</keyword>
<keyword evidence="2" id="KW-0812">Transmembrane</keyword>
<protein>
    <recommendedName>
        <fullName evidence="3">Urease accessory protein UreH-like transmembrane domain-containing protein</fullName>
    </recommendedName>
</protein>
<dbReference type="InterPro" id="IPR039447">
    <property type="entry name" value="UreH-like_TM_dom"/>
</dbReference>
<gene>
    <name evidence="4" type="ORF">Pan14r_30520</name>
</gene>
<evidence type="ECO:0000313" key="4">
    <source>
        <dbReference type="EMBL" id="TWT70744.1"/>
    </source>
</evidence>
<feature type="transmembrane region" description="Helical" evidence="2">
    <location>
        <begin position="77"/>
        <end position="95"/>
    </location>
</feature>
<dbReference type="Pfam" id="PF13386">
    <property type="entry name" value="DsbD_2"/>
    <property type="match status" value="1"/>
</dbReference>
<accession>A0A5C5Y6H0</accession>
<reference evidence="4 5" key="1">
    <citation type="submission" date="2019-02" db="EMBL/GenBank/DDBJ databases">
        <title>Deep-cultivation of Planctomycetes and their phenomic and genomic characterization uncovers novel biology.</title>
        <authorList>
            <person name="Wiegand S."/>
            <person name="Jogler M."/>
            <person name="Boedeker C."/>
            <person name="Pinto D."/>
            <person name="Vollmers J."/>
            <person name="Rivas-Marin E."/>
            <person name="Kohn T."/>
            <person name="Peeters S.H."/>
            <person name="Heuer A."/>
            <person name="Rast P."/>
            <person name="Oberbeckmann S."/>
            <person name="Bunk B."/>
            <person name="Jeske O."/>
            <person name="Meyerdierks A."/>
            <person name="Storesund J.E."/>
            <person name="Kallscheuer N."/>
            <person name="Luecker S."/>
            <person name="Lage O.M."/>
            <person name="Pohl T."/>
            <person name="Merkel B.J."/>
            <person name="Hornburger P."/>
            <person name="Mueller R.-W."/>
            <person name="Bruemmer F."/>
            <person name="Labrenz M."/>
            <person name="Spormann A.M."/>
            <person name="Op Den Camp H."/>
            <person name="Overmann J."/>
            <person name="Amann R."/>
            <person name="Jetten M.S.M."/>
            <person name="Mascher T."/>
            <person name="Medema M.H."/>
            <person name="Devos D.P."/>
            <person name="Kaster A.-K."/>
            <person name="Ovreas L."/>
            <person name="Rohde M."/>
            <person name="Galperin M.Y."/>
            <person name="Jogler C."/>
        </authorList>
    </citation>
    <scope>NUCLEOTIDE SEQUENCE [LARGE SCALE GENOMIC DNA]</scope>
    <source>
        <strain evidence="4 5">Pan14r</strain>
    </source>
</reference>
<keyword evidence="2" id="KW-1133">Transmembrane helix</keyword>
<dbReference type="AlphaFoldDB" id="A0A5C5Y6H0"/>
<keyword evidence="5" id="KW-1185">Reference proteome</keyword>
<evidence type="ECO:0000256" key="1">
    <source>
        <dbReference type="SAM" id="MobiDB-lite"/>
    </source>
</evidence>
<dbReference type="EMBL" id="SJPL01000001">
    <property type="protein sequence ID" value="TWT70744.1"/>
    <property type="molecule type" value="Genomic_DNA"/>
</dbReference>
<feature type="transmembrane region" description="Helical" evidence="2">
    <location>
        <begin position="171"/>
        <end position="190"/>
    </location>
</feature>